<organism evidence="2 3">
    <name type="scientific">Actinoplanes octamycinicus</name>
    <dbReference type="NCBI Taxonomy" id="135948"/>
    <lineage>
        <taxon>Bacteria</taxon>
        <taxon>Bacillati</taxon>
        <taxon>Actinomycetota</taxon>
        <taxon>Actinomycetes</taxon>
        <taxon>Micromonosporales</taxon>
        <taxon>Micromonosporaceae</taxon>
        <taxon>Actinoplanes</taxon>
    </lineage>
</organism>
<name>A0A7W7M8Q4_9ACTN</name>
<sequence length="284" mass="31363">MTGPDPETCARWRLTPGPLLSARSTHTWAVTRDGRPHILQRVDPADQPDWRYPLRVAAALRAHGWPAPELAEEPRVTPTGVWLLTFRLPGRPRVSTGADSPEQQRDRGRRLAELHATLAGSGITGQRGGFREPAEVVTDPAVEGTLVAYEKLHPDDGALLRAGREAVAAWFAANPADAAPRGVLHGDFTPWNLLFEGDRLTGVLDFEASHRSFLVADFALAWRGYQDAVISGYHEVRPLSDLERRLITPAYHAWLYLGLAGADGTTVDLRWNAAHLRRSPLQEH</sequence>
<dbReference type="GO" id="GO:0016301">
    <property type="term" value="F:kinase activity"/>
    <property type="evidence" value="ECO:0007669"/>
    <property type="project" value="UniProtKB-KW"/>
</dbReference>
<dbReference type="EMBL" id="JACHNB010000001">
    <property type="protein sequence ID" value="MBB4741124.1"/>
    <property type="molecule type" value="Genomic_DNA"/>
</dbReference>
<dbReference type="SUPFAM" id="SSF56112">
    <property type="entry name" value="Protein kinase-like (PK-like)"/>
    <property type="match status" value="1"/>
</dbReference>
<reference evidence="2 3" key="1">
    <citation type="submission" date="2020-08" db="EMBL/GenBank/DDBJ databases">
        <title>Sequencing the genomes of 1000 actinobacteria strains.</title>
        <authorList>
            <person name="Klenk H.-P."/>
        </authorList>
    </citation>
    <scope>NUCLEOTIDE SEQUENCE [LARGE SCALE GENOMIC DNA]</scope>
    <source>
        <strain evidence="2 3">DSM 45809</strain>
    </source>
</reference>
<evidence type="ECO:0000313" key="3">
    <source>
        <dbReference type="Proteomes" id="UP000546162"/>
    </source>
</evidence>
<dbReference type="InterPro" id="IPR002575">
    <property type="entry name" value="Aminoglycoside_PTrfase"/>
</dbReference>
<keyword evidence="2" id="KW-0808">Transferase</keyword>
<evidence type="ECO:0000313" key="2">
    <source>
        <dbReference type="EMBL" id="MBB4741124.1"/>
    </source>
</evidence>
<dbReference type="InterPro" id="IPR011009">
    <property type="entry name" value="Kinase-like_dom_sf"/>
</dbReference>
<proteinExistence type="predicted"/>
<keyword evidence="3" id="KW-1185">Reference proteome</keyword>
<dbReference type="Proteomes" id="UP000546162">
    <property type="component" value="Unassembled WGS sequence"/>
</dbReference>
<dbReference type="Gene3D" id="3.90.1200.10">
    <property type="match status" value="1"/>
</dbReference>
<evidence type="ECO:0000259" key="1">
    <source>
        <dbReference type="Pfam" id="PF01636"/>
    </source>
</evidence>
<dbReference type="RefSeq" id="WP_185041643.1">
    <property type="nucleotide sequence ID" value="NZ_BAABFG010000005.1"/>
</dbReference>
<keyword evidence="2" id="KW-0418">Kinase</keyword>
<accession>A0A7W7M8Q4</accession>
<protein>
    <submittedName>
        <fullName evidence="2">Ser/Thr protein kinase RdoA (MazF antagonist)</fullName>
    </submittedName>
</protein>
<feature type="domain" description="Aminoglycoside phosphotransferase" evidence="1">
    <location>
        <begin position="21"/>
        <end position="225"/>
    </location>
</feature>
<dbReference type="Pfam" id="PF01636">
    <property type="entry name" value="APH"/>
    <property type="match status" value="1"/>
</dbReference>
<gene>
    <name evidence="2" type="ORF">BJY16_004583</name>
</gene>
<comment type="caution">
    <text evidence="2">The sequence shown here is derived from an EMBL/GenBank/DDBJ whole genome shotgun (WGS) entry which is preliminary data.</text>
</comment>
<dbReference type="AlphaFoldDB" id="A0A7W7M8Q4"/>